<dbReference type="AlphaFoldDB" id="A0A2P6FA05"/>
<dbReference type="PIRSF" id="PIRSF002070">
    <property type="entry name" value="SSB"/>
    <property type="match status" value="1"/>
</dbReference>
<keyword evidence="1 2" id="KW-0238">DNA-binding</keyword>
<dbReference type="Proteomes" id="UP000031565">
    <property type="component" value="Unassembled WGS sequence"/>
</dbReference>
<dbReference type="Gene3D" id="2.40.50.140">
    <property type="entry name" value="Nucleic acid-binding proteins"/>
    <property type="match status" value="1"/>
</dbReference>
<dbReference type="CDD" id="cd04496">
    <property type="entry name" value="SSB_OBF"/>
    <property type="match status" value="1"/>
</dbReference>
<dbReference type="InterPro" id="IPR011344">
    <property type="entry name" value="ssDNA-bd"/>
</dbReference>
<dbReference type="NCBIfam" id="TIGR00621">
    <property type="entry name" value="ssb"/>
    <property type="match status" value="1"/>
</dbReference>
<dbReference type="InterPro" id="IPR000424">
    <property type="entry name" value="Primosome_PriB/ssb"/>
</dbReference>
<dbReference type="GO" id="GO:0009295">
    <property type="term" value="C:nucleoid"/>
    <property type="evidence" value="ECO:0007669"/>
    <property type="project" value="TreeGrafter"/>
</dbReference>
<name>A0A2P6FA05_9MOLU</name>
<dbReference type="GO" id="GO:0006260">
    <property type="term" value="P:DNA replication"/>
    <property type="evidence" value="ECO:0007669"/>
    <property type="project" value="InterPro"/>
</dbReference>
<evidence type="ECO:0000256" key="4">
    <source>
        <dbReference type="SAM" id="MobiDB-lite"/>
    </source>
</evidence>
<dbReference type="EMBL" id="JTLV02000001">
    <property type="protein sequence ID" value="PQM30279.1"/>
    <property type="molecule type" value="Genomic_DNA"/>
</dbReference>
<dbReference type="RefSeq" id="WP_040092439.1">
    <property type="nucleotide sequence ID" value="NZ_CM020866.1"/>
</dbReference>
<gene>
    <name evidence="5" type="primary">ssb_1</name>
    <name evidence="5" type="ORF">SMSRO_SF000350</name>
</gene>
<keyword evidence="6" id="KW-1185">Reference proteome</keyword>
<dbReference type="InterPro" id="IPR012340">
    <property type="entry name" value="NA-bd_OB-fold"/>
</dbReference>
<organism evidence="5 6">
    <name type="scientific">Spiroplasma poulsonii</name>
    <dbReference type="NCBI Taxonomy" id="2138"/>
    <lineage>
        <taxon>Bacteria</taxon>
        <taxon>Bacillati</taxon>
        <taxon>Mycoplasmatota</taxon>
        <taxon>Mollicutes</taxon>
        <taxon>Entomoplasmatales</taxon>
        <taxon>Spiroplasmataceae</taxon>
        <taxon>Spiroplasma</taxon>
    </lineage>
</organism>
<dbReference type="PROSITE" id="PS50935">
    <property type="entry name" value="SSB"/>
    <property type="match status" value="1"/>
</dbReference>
<accession>A0A2P6FA05</accession>
<evidence type="ECO:0000256" key="1">
    <source>
        <dbReference type="ARBA" id="ARBA00023125"/>
    </source>
</evidence>
<comment type="caution">
    <text evidence="5">The sequence shown here is derived from an EMBL/GenBank/DDBJ whole genome shotgun (WGS) entry which is preliminary data.</text>
</comment>
<dbReference type="STRING" id="2138.SMSRO_v1c00340"/>
<dbReference type="PANTHER" id="PTHR10302:SF0">
    <property type="entry name" value="SINGLE-STRANDED DNA-BINDING PROTEIN, MITOCHONDRIAL"/>
    <property type="match status" value="1"/>
</dbReference>
<dbReference type="Pfam" id="PF00436">
    <property type="entry name" value="SSB"/>
    <property type="match status" value="1"/>
</dbReference>
<evidence type="ECO:0000256" key="3">
    <source>
        <dbReference type="PIRNR" id="PIRNR002070"/>
    </source>
</evidence>
<sequence>MLNRVSLVGRITRDLELKNSVNNKPFVAFTLAVNNNFNDQASFISCFAWNKTAENMARYLKKGSLIALDGRLQTRTDNVNGQMTTIMQVIAETVSFLDSRGTGTTANMGTPTPNSNDLNNMTSFNQTESQDNNDSISFDGDDAILWD</sequence>
<dbReference type="PANTHER" id="PTHR10302">
    <property type="entry name" value="SINGLE-STRANDED DNA-BINDING PROTEIN"/>
    <property type="match status" value="1"/>
</dbReference>
<comment type="subunit">
    <text evidence="2">Homotetramer.</text>
</comment>
<dbReference type="SUPFAM" id="SSF50249">
    <property type="entry name" value="Nucleic acid-binding proteins"/>
    <property type="match status" value="1"/>
</dbReference>
<evidence type="ECO:0000313" key="6">
    <source>
        <dbReference type="Proteomes" id="UP000031565"/>
    </source>
</evidence>
<dbReference type="HAMAP" id="MF_00984">
    <property type="entry name" value="SSB"/>
    <property type="match status" value="1"/>
</dbReference>
<feature type="compositionally biased region" description="Polar residues" evidence="4">
    <location>
        <begin position="101"/>
        <end position="136"/>
    </location>
</feature>
<evidence type="ECO:0000313" key="5">
    <source>
        <dbReference type="EMBL" id="PQM30279.1"/>
    </source>
</evidence>
<dbReference type="GO" id="GO:0003697">
    <property type="term" value="F:single-stranded DNA binding"/>
    <property type="evidence" value="ECO:0007669"/>
    <property type="project" value="UniProtKB-UniRule"/>
</dbReference>
<evidence type="ECO:0000256" key="2">
    <source>
        <dbReference type="HAMAP-Rule" id="MF_00984"/>
    </source>
</evidence>
<reference evidence="5 6" key="1">
    <citation type="journal article" date="2015" name="MBio">
        <title>Genome sequence of the Drosophila melanogaster male-killing Spiroplasma strain MSRO endosymbiont.</title>
        <authorList>
            <person name="Paredes J.C."/>
            <person name="Herren J.K."/>
            <person name="Schupfer F."/>
            <person name="Marin R."/>
            <person name="Claverol S."/>
            <person name="Kuo C.H."/>
            <person name="Lemaitre B."/>
            <person name="Beven L."/>
        </authorList>
    </citation>
    <scope>NUCLEOTIDE SEQUENCE [LARGE SCALE GENOMIC DNA]</scope>
    <source>
        <strain evidence="5 6">MSRO</strain>
    </source>
</reference>
<dbReference type="OrthoDB" id="9809878at2"/>
<feature type="region of interest" description="Disordered" evidence="4">
    <location>
        <begin position="101"/>
        <end position="140"/>
    </location>
</feature>
<proteinExistence type="inferred from homology"/>
<protein>
    <recommendedName>
        <fullName evidence="2 3">Single-stranded DNA-binding protein</fullName>
        <shortName evidence="2">SSB</shortName>
    </recommendedName>
</protein>
<comment type="caution">
    <text evidence="2">Lacks conserved residue(s) required for the propagation of feature annotation.</text>
</comment>